<dbReference type="PANTHER" id="PTHR13355">
    <property type="entry name" value="GLUCOSAMINE 6-PHOSPHATE N-ACETYLTRANSFERASE"/>
    <property type="match status" value="1"/>
</dbReference>
<comment type="caution">
    <text evidence="2">The sequence shown here is derived from an EMBL/GenBank/DDBJ whole genome shotgun (WGS) entry which is preliminary data.</text>
</comment>
<dbReference type="Gene3D" id="3.40.630.30">
    <property type="match status" value="1"/>
</dbReference>
<dbReference type="GO" id="GO:0008080">
    <property type="term" value="F:N-acetyltransferase activity"/>
    <property type="evidence" value="ECO:0007669"/>
    <property type="project" value="TreeGrafter"/>
</dbReference>
<feature type="domain" description="N-acetyltransferase" evidence="1">
    <location>
        <begin position="3"/>
        <end position="142"/>
    </location>
</feature>
<dbReference type="Proteomes" id="UP000703893">
    <property type="component" value="Unassembled WGS sequence"/>
</dbReference>
<evidence type="ECO:0000259" key="1">
    <source>
        <dbReference type="PROSITE" id="PS51186"/>
    </source>
</evidence>
<dbReference type="PROSITE" id="PS51186">
    <property type="entry name" value="GNAT"/>
    <property type="match status" value="1"/>
</dbReference>
<dbReference type="CDD" id="cd04301">
    <property type="entry name" value="NAT_SF"/>
    <property type="match status" value="1"/>
</dbReference>
<dbReference type="InterPro" id="IPR039143">
    <property type="entry name" value="GNPNAT1-like"/>
</dbReference>
<organism evidence="2 3">
    <name type="scientific">Candidatus Tanganyikabacteria bacterium</name>
    <dbReference type="NCBI Taxonomy" id="2961651"/>
    <lineage>
        <taxon>Bacteria</taxon>
        <taxon>Bacillati</taxon>
        <taxon>Candidatus Sericytochromatia</taxon>
        <taxon>Candidatus Tanganyikabacteria</taxon>
    </lineage>
</organism>
<sequence length="142" mass="15867">MVLDFVAGTDPKFRDALLVRQAVFVEEQGIDPEIEVDEYDGICWHALAYLGDRIVGTARLVTLDRFTAKIGRVAVLGEARGRGVGTALMRLLEDYARREGITRVVLDAQFQVIPLYEKLGYEAEGEPFLDAGIVHKRMTKTL</sequence>
<proteinExistence type="predicted"/>
<reference evidence="2 3" key="1">
    <citation type="submission" date="2019-03" db="EMBL/GenBank/DDBJ databases">
        <title>Lake Tanganyika Metagenome-Assembled Genomes (MAGs).</title>
        <authorList>
            <person name="Tran P."/>
        </authorList>
    </citation>
    <scope>NUCLEOTIDE SEQUENCE [LARGE SCALE GENOMIC DNA]</scope>
    <source>
        <strain evidence="2">K_DeepCast_65m_m2_236</strain>
    </source>
</reference>
<evidence type="ECO:0000313" key="3">
    <source>
        <dbReference type="Proteomes" id="UP000703893"/>
    </source>
</evidence>
<dbReference type="InterPro" id="IPR016181">
    <property type="entry name" value="Acyl_CoA_acyltransferase"/>
</dbReference>
<dbReference type="AlphaFoldDB" id="A0A937X6N1"/>
<dbReference type="InterPro" id="IPR000182">
    <property type="entry name" value="GNAT_dom"/>
</dbReference>
<gene>
    <name evidence="2" type="ORF">FJZ00_09075</name>
</gene>
<name>A0A937X6N1_9BACT</name>
<dbReference type="Pfam" id="PF00583">
    <property type="entry name" value="Acetyltransf_1"/>
    <property type="match status" value="1"/>
</dbReference>
<dbReference type="SUPFAM" id="SSF55729">
    <property type="entry name" value="Acyl-CoA N-acyltransferases (Nat)"/>
    <property type="match status" value="1"/>
</dbReference>
<evidence type="ECO:0000313" key="2">
    <source>
        <dbReference type="EMBL" id="MBM3275292.1"/>
    </source>
</evidence>
<dbReference type="EMBL" id="VGJX01000517">
    <property type="protein sequence ID" value="MBM3275292.1"/>
    <property type="molecule type" value="Genomic_DNA"/>
</dbReference>
<accession>A0A937X6N1</accession>
<protein>
    <submittedName>
        <fullName evidence="2">GNAT family N-acetyltransferase</fullName>
    </submittedName>
</protein>